<evidence type="ECO:0000256" key="1">
    <source>
        <dbReference type="SAM" id="SignalP"/>
    </source>
</evidence>
<sequence length="113" mass="12270">MKVLSALIGSIALAATVSGYEIQGWHKQACDGVEEYMVDGSTETGCFNFDEEAGHRVFSVQANFDSDNFVIHIFPEENCKDGSGGTPLESGACYNWNDGSKDQAIYSYKVVKA</sequence>
<evidence type="ECO:0000313" key="2">
    <source>
        <dbReference type="EMBL" id="GAQ40196.1"/>
    </source>
</evidence>
<feature type="signal peptide" evidence="1">
    <location>
        <begin position="1"/>
        <end position="19"/>
    </location>
</feature>
<comment type="caution">
    <text evidence="2">The sequence shown here is derived from an EMBL/GenBank/DDBJ whole genome shotgun (WGS) entry which is preliminary data.</text>
</comment>
<name>A0A100IGE7_ASPNG</name>
<proteinExistence type="predicted"/>
<dbReference type="Proteomes" id="UP000068243">
    <property type="component" value="Unassembled WGS sequence"/>
</dbReference>
<gene>
    <name evidence="2" type="ORF">ABL_03484</name>
</gene>
<dbReference type="AlphaFoldDB" id="A0A100IGE7"/>
<keyword evidence="1" id="KW-0732">Signal</keyword>
<dbReference type="OMA" id="EENCKDG"/>
<accession>A0A100IGE7</accession>
<reference evidence="3" key="1">
    <citation type="journal article" date="2016" name="Genome Announc.">
        <title>Draft genome sequence of Aspergillus niger strain An76.</title>
        <authorList>
            <person name="Gong W."/>
            <person name="Cheng Z."/>
            <person name="Zhang H."/>
            <person name="Liu L."/>
            <person name="Gao P."/>
            <person name="Wang L."/>
        </authorList>
    </citation>
    <scope>NUCLEOTIDE SEQUENCE [LARGE SCALE GENOMIC DNA]</scope>
    <source>
        <strain evidence="3">An76</strain>
    </source>
</reference>
<organism evidence="2 3">
    <name type="scientific">Aspergillus niger</name>
    <dbReference type="NCBI Taxonomy" id="5061"/>
    <lineage>
        <taxon>Eukaryota</taxon>
        <taxon>Fungi</taxon>
        <taxon>Dikarya</taxon>
        <taxon>Ascomycota</taxon>
        <taxon>Pezizomycotina</taxon>
        <taxon>Eurotiomycetes</taxon>
        <taxon>Eurotiomycetidae</taxon>
        <taxon>Eurotiales</taxon>
        <taxon>Aspergillaceae</taxon>
        <taxon>Aspergillus</taxon>
        <taxon>Aspergillus subgen. Circumdati</taxon>
    </lineage>
</organism>
<protein>
    <submittedName>
        <fullName evidence="2">Uncharacterized protein</fullName>
    </submittedName>
</protein>
<dbReference type="OrthoDB" id="4438824at2759"/>
<evidence type="ECO:0000313" key="3">
    <source>
        <dbReference type="Proteomes" id="UP000068243"/>
    </source>
</evidence>
<dbReference type="EMBL" id="BCMY01000005">
    <property type="protein sequence ID" value="GAQ40196.1"/>
    <property type="molecule type" value="Genomic_DNA"/>
</dbReference>
<feature type="chain" id="PRO_5007087408" evidence="1">
    <location>
        <begin position="20"/>
        <end position="113"/>
    </location>
</feature>